<evidence type="ECO:0000256" key="1">
    <source>
        <dbReference type="SAM" id="Phobius"/>
    </source>
</evidence>
<evidence type="ECO:0008006" key="4">
    <source>
        <dbReference type="Google" id="ProtNLM"/>
    </source>
</evidence>
<keyword evidence="3" id="KW-1185">Reference proteome</keyword>
<gene>
    <name evidence="2" type="ORF">BN1048_02245</name>
</gene>
<keyword evidence="1" id="KW-0812">Transmembrane</keyword>
<dbReference type="HOGENOM" id="CLU_179941_0_0_9"/>
<dbReference type="InterPro" id="IPR026369">
    <property type="entry name" value="CxxC_20_CxxC"/>
</dbReference>
<dbReference type="EMBL" id="CCSE01000001">
    <property type="protein sequence ID" value="CEA03890.1"/>
    <property type="molecule type" value="Genomic_DNA"/>
</dbReference>
<protein>
    <recommendedName>
        <fullName evidence="4">Cxxc_20_cxxc protein</fullName>
    </recommendedName>
</protein>
<accession>A0A078MC84</accession>
<name>A0A078MC84_9STAP</name>
<dbReference type="RefSeq" id="WP_074431627.1">
    <property type="nucleotide sequence ID" value="NZ_CCSE01000001.1"/>
</dbReference>
<dbReference type="NCBIfam" id="TIGR04104">
    <property type="entry name" value="cxxc_20_cxxc"/>
    <property type="match status" value="1"/>
</dbReference>
<feature type="transmembrane region" description="Helical" evidence="1">
    <location>
        <begin position="69"/>
        <end position="89"/>
    </location>
</feature>
<keyword evidence="1" id="KW-0472">Membrane</keyword>
<evidence type="ECO:0000313" key="2">
    <source>
        <dbReference type="EMBL" id="CEA03890.1"/>
    </source>
</evidence>
<sequence>MTSCTKCQTEWSFKNKAVTLKRITGELKCPYCGEEQFLSKKAQLQMGVSNMIIPATMLLPLPFDIPLPIHLPIILLGIAAVIILNIGLVKLSDKREYPV</sequence>
<proteinExistence type="predicted"/>
<keyword evidence="1" id="KW-1133">Transmembrane helix</keyword>
<feature type="transmembrane region" description="Helical" evidence="1">
    <location>
        <begin position="44"/>
        <end position="63"/>
    </location>
</feature>
<evidence type="ECO:0000313" key="3">
    <source>
        <dbReference type="Proteomes" id="UP000044136"/>
    </source>
</evidence>
<dbReference type="Proteomes" id="UP000044136">
    <property type="component" value="Unassembled WGS sequence"/>
</dbReference>
<dbReference type="AlphaFoldDB" id="A0A078MC84"/>
<organism evidence="2 3">
    <name type="scientific">Jeotgalicoccus saudimassiliensis</name>
    <dbReference type="NCBI Taxonomy" id="1461582"/>
    <lineage>
        <taxon>Bacteria</taxon>
        <taxon>Bacillati</taxon>
        <taxon>Bacillota</taxon>
        <taxon>Bacilli</taxon>
        <taxon>Bacillales</taxon>
        <taxon>Staphylococcaceae</taxon>
        <taxon>Jeotgalicoccus</taxon>
    </lineage>
</organism>
<reference evidence="2 3" key="1">
    <citation type="submission" date="2014-07" db="EMBL/GenBank/DDBJ databases">
        <authorList>
            <person name="Urmite Genomes Urmite Genomes"/>
        </authorList>
    </citation>
    <scope>NUCLEOTIDE SEQUENCE [LARGE SCALE GENOMIC DNA]</scope>
    <source>
        <strain evidence="2 3">13MG44_air</strain>
    </source>
</reference>
<dbReference type="STRING" id="1461582.BN1048_02245"/>